<evidence type="ECO:0000313" key="3">
    <source>
        <dbReference type="Proteomes" id="UP000318704"/>
    </source>
</evidence>
<dbReference type="KEGG" id="gaw:V144x_28500"/>
<proteinExistence type="predicted"/>
<accession>A0A517VWK2</accession>
<sequence length="261" mass="30596">MSHAEDLWDGSEYAHNSSMQYRQALEALERIDVSLYKRVLDIGCGNGAVTKYLSQQIPSSQVVGVDVSPSMVEFARRTYAEPGRLDFRQMNADQLDFDESFDLVCSFSILHWVKRQWAVWSGIHRVLCSSGRVLIGFQADHEEFWDAVSIVSERSHWKPLLSDFEDPYHHWTREFMMRCIRGNGFYVDRFDEIIGDEYFGTRQALADFFCSWVPVARHVSAEIRQDLMNEILDLYYQRIDSELVEKAGVRIRRYIIQAWKR</sequence>
<dbReference type="InterPro" id="IPR013216">
    <property type="entry name" value="Methyltransf_11"/>
</dbReference>
<keyword evidence="2" id="KW-0808">Transferase</keyword>
<dbReference type="GO" id="GO:0030798">
    <property type="term" value="F:trans-aconitate 2-methyltransferase activity"/>
    <property type="evidence" value="ECO:0007669"/>
    <property type="project" value="UniProtKB-EC"/>
</dbReference>
<keyword evidence="2" id="KW-0489">Methyltransferase</keyword>
<dbReference type="GO" id="GO:0032259">
    <property type="term" value="P:methylation"/>
    <property type="evidence" value="ECO:0007669"/>
    <property type="project" value="UniProtKB-KW"/>
</dbReference>
<dbReference type="PANTHER" id="PTHR43861:SF1">
    <property type="entry name" value="TRANS-ACONITATE 2-METHYLTRANSFERASE"/>
    <property type="match status" value="1"/>
</dbReference>
<dbReference type="EMBL" id="CP037920">
    <property type="protein sequence ID" value="QDT97375.1"/>
    <property type="molecule type" value="Genomic_DNA"/>
</dbReference>
<evidence type="ECO:0000313" key="2">
    <source>
        <dbReference type="EMBL" id="QDT97375.1"/>
    </source>
</evidence>
<feature type="domain" description="Methyltransferase type 11" evidence="1">
    <location>
        <begin position="40"/>
        <end position="135"/>
    </location>
</feature>
<dbReference type="InterPro" id="IPR029063">
    <property type="entry name" value="SAM-dependent_MTases_sf"/>
</dbReference>
<name>A0A517VWK2_9PLAN</name>
<dbReference type="Pfam" id="PF08241">
    <property type="entry name" value="Methyltransf_11"/>
    <property type="match status" value="1"/>
</dbReference>
<reference evidence="2 3" key="1">
    <citation type="submission" date="2019-03" db="EMBL/GenBank/DDBJ databases">
        <title>Deep-cultivation of Planctomycetes and their phenomic and genomic characterization uncovers novel biology.</title>
        <authorList>
            <person name="Wiegand S."/>
            <person name="Jogler M."/>
            <person name="Boedeker C."/>
            <person name="Pinto D."/>
            <person name="Vollmers J."/>
            <person name="Rivas-Marin E."/>
            <person name="Kohn T."/>
            <person name="Peeters S.H."/>
            <person name="Heuer A."/>
            <person name="Rast P."/>
            <person name="Oberbeckmann S."/>
            <person name="Bunk B."/>
            <person name="Jeske O."/>
            <person name="Meyerdierks A."/>
            <person name="Storesund J.E."/>
            <person name="Kallscheuer N."/>
            <person name="Luecker S."/>
            <person name="Lage O.M."/>
            <person name="Pohl T."/>
            <person name="Merkel B.J."/>
            <person name="Hornburger P."/>
            <person name="Mueller R.-W."/>
            <person name="Bruemmer F."/>
            <person name="Labrenz M."/>
            <person name="Spormann A.M."/>
            <person name="Op den Camp H."/>
            <person name="Overmann J."/>
            <person name="Amann R."/>
            <person name="Jetten M.S.M."/>
            <person name="Mascher T."/>
            <person name="Medema M.H."/>
            <person name="Devos D.P."/>
            <person name="Kaster A.-K."/>
            <person name="Ovreas L."/>
            <person name="Rohde M."/>
            <person name="Galperin M.Y."/>
            <person name="Jogler C."/>
        </authorList>
    </citation>
    <scope>NUCLEOTIDE SEQUENCE [LARGE SCALE GENOMIC DNA]</scope>
    <source>
        <strain evidence="2 3">V144</strain>
    </source>
</reference>
<dbReference type="SUPFAM" id="SSF53335">
    <property type="entry name" value="S-adenosyl-L-methionine-dependent methyltransferases"/>
    <property type="match status" value="1"/>
</dbReference>
<gene>
    <name evidence="2" type="primary">tam_2</name>
    <name evidence="2" type="ORF">V144x_28500</name>
</gene>
<evidence type="ECO:0000259" key="1">
    <source>
        <dbReference type="Pfam" id="PF08241"/>
    </source>
</evidence>
<dbReference type="RefSeq" id="WP_197998923.1">
    <property type="nucleotide sequence ID" value="NZ_CP037920.1"/>
</dbReference>
<dbReference type="CDD" id="cd02440">
    <property type="entry name" value="AdoMet_MTases"/>
    <property type="match status" value="1"/>
</dbReference>
<organism evidence="2 3">
    <name type="scientific">Gimesia aquarii</name>
    <dbReference type="NCBI Taxonomy" id="2527964"/>
    <lineage>
        <taxon>Bacteria</taxon>
        <taxon>Pseudomonadati</taxon>
        <taxon>Planctomycetota</taxon>
        <taxon>Planctomycetia</taxon>
        <taxon>Planctomycetales</taxon>
        <taxon>Planctomycetaceae</taxon>
        <taxon>Gimesia</taxon>
    </lineage>
</organism>
<dbReference type="PANTHER" id="PTHR43861">
    <property type="entry name" value="TRANS-ACONITATE 2-METHYLTRANSFERASE-RELATED"/>
    <property type="match status" value="1"/>
</dbReference>
<dbReference type="AlphaFoldDB" id="A0A517VWK2"/>
<dbReference type="Proteomes" id="UP000318704">
    <property type="component" value="Chromosome"/>
</dbReference>
<dbReference type="Gene3D" id="3.40.50.150">
    <property type="entry name" value="Vaccinia Virus protein VP39"/>
    <property type="match status" value="1"/>
</dbReference>
<protein>
    <submittedName>
        <fullName evidence="2">Trans-aconitate 2-methyltransferase</fullName>
        <ecNumber evidence="2">2.1.1.144</ecNumber>
    </submittedName>
</protein>
<dbReference type="EC" id="2.1.1.144" evidence="2"/>